<organism evidence="1 2">
    <name type="scientific">Solanum tuberosum</name>
    <name type="common">Potato</name>
    <dbReference type="NCBI Taxonomy" id="4113"/>
    <lineage>
        <taxon>Eukaryota</taxon>
        <taxon>Viridiplantae</taxon>
        <taxon>Streptophyta</taxon>
        <taxon>Embryophyta</taxon>
        <taxon>Tracheophyta</taxon>
        <taxon>Spermatophyta</taxon>
        <taxon>Magnoliopsida</taxon>
        <taxon>eudicotyledons</taxon>
        <taxon>Gunneridae</taxon>
        <taxon>Pentapetalae</taxon>
        <taxon>asterids</taxon>
        <taxon>lamiids</taxon>
        <taxon>Solanales</taxon>
        <taxon>Solanaceae</taxon>
        <taxon>Solanoideae</taxon>
        <taxon>Solaneae</taxon>
        <taxon>Solanum</taxon>
    </lineage>
</organism>
<dbReference type="Gramene" id="PGSC0003DMT400073090">
    <property type="protein sequence ID" value="PGSC0003DMT400073090"/>
    <property type="gene ID" value="PGSC0003DMG402028427"/>
</dbReference>
<reference evidence="1" key="2">
    <citation type="submission" date="2015-06" db="UniProtKB">
        <authorList>
            <consortium name="EnsemblPlants"/>
        </authorList>
    </citation>
    <scope>IDENTIFICATION</scope>
    <source>
        <strain evidence="1">DM1-3 516 R44</strain>
    </source>
</reference>
<dbReference type="AlphaFoldDB" id="M1CRI5"/>
<dbReference type="Proteomes" id="UP000011115">
    <property type="component" value="Unassembled WGS sequence"/>
</dbReference>
<dbReference type="EnsemblPlants" id="PGSC0003DMT400073090">
    <property type="protein sequence ID" value="PGSC0003DMT400073090"/>
    <property type="gene ID" value="PGSC0003DMG402028427"/>
</dbReference>
<name>M1CRI5_SOLTU</name>
<sequence length="52" mass="5793">MISSWFNEFGDLLSGDGCILSSLPLDVFPGVASFEDFRRLIPSALMVERVEQ</sequence>
<evidence type="ECO:0000313" key="1">
    <source>
        <dbReference type="EnsemblPlants" id="PGSC0003DMT400073090"/>
    </source>
</evidence>
<keyword evidence="2" id="KW-1185">Reference proteome</keyword>
<protein>
    <submittedName>
        <fullName evidence="1">H2B histone-fold</fullName>
    </submittedName>
</protein>
<dbReference type="PaxDb" id="4113-PGSC0003DMT400073090"/>
<evidence type="ECO:0000313" key="2">
    <source>
        <dbReference type="Proteomes" id="UP000011115"/>
    </source>
</evidence>
<accession>M1CRI5</accession>
<dbReference type="InParanoid" id="M1CRI5"/>
<reference evidence="2" key="1">
    <citation type="journal article" date="2011" name="Nature">
        <title>Genome sequence and analysis of the tuber crop potato.</title>
        <authorList>
            <consortium name="The Potato Genome Sequencing Consortium"/>
        </authorList>
    </citation>
    <scope>NUCLEOTIDE SEQUENCE [LARGE SCALE GENOMIC DNA]</scope>
    <source>
        <strain evidence="2">cv. DM1-3 516 R44</strain>
    </source>
</reference>
<dbReference type="HOGENOM" id="CLU_3091076_0_0_1"/>
<proteinExistence type="predicted"/>